<sequence length="106" mass="11748">MQAVLEVHNVVIKVMNLGVNYVDLHKLANKVILESLKKGFVLVGFTLSKVKQSNPLNLIIIVQYKEGEELIENYDWSAVESKQMEAKTRGCCGGDGGPTADAKWRS</sequence>
<keyword evidence="2" id="KW-1185">Reference proteome</keyword>
<accession>A0ACC0YJL6</accession>
<gene>
    <name evidence="1" type="ORF">Pint_22640</name>
</gene>
<dbReference type="Proteomes" id="UP001163603">
    <property type="component" value="Chromosome 6"/>
</dbReference>
<evidence type="ECO:0000313" key="2">
    <source>
        <dbReference type="Proteomes" id="UP001163603"/>
    </source>
</evidence>
<protein>
    <submittedName>
        <fullName evidence="1">Uncharacterized protein</fullName>
    </submittedName>
</protein>
<name>A0ACC0YJL6_9ROSI</name>
<comment type="caution">
    <text evidence="1">The sequence shown here is derived from an EMBL/GenBank/DDBJ whole genome shotgun (WGS) entry which is preliminary data.</text>
</comment>
<proteinExistence type="predicted"/>
<dbReference type="EMBL" id="CM047741">
    <property type="protein sequence ID" value="KAJ0038210.1"/>
    <property type="molecule type" value="Genomic_DNA"/>
</dbReference>
<evidence type="ECO:0000313" key="1">
    <source>
        <dbReference type="EMBL" id="KAJ0038210.1"/>
    </source>
</evidence>
<reference evidence="2" key="1">
    <citation type="journal article" date="2023" name="G3 (Bethesda)">
        <title>Genome assembly and association tests identify interacting loci associated with vigor, precocity, and sex in interspecific pistachio rootstocks.</title>
        <authorList>
            <person name="Palmer W."/>
            <person name="Jacygrad E."/>
            <person name="Sagayaradj S."/>
            <person name="Cavanaugh K."/>
            <person name="Han R."/>
            <person name="Bertier L."/>
            <person name="Beede B."/>
            <person name="Kafkas S."/>
            <person name="Golino D."/>
            <person name="Preece J."/>
            <person name="Michelmore R."/>
        </authorList>
    </citation>
    <scope>NUCLEOTIDE SEQUENCE [LARGE SCALE GENOMIC DNA]</scope>
</reference>
<organism evidence="1 2">
    <name type="scientific">Pistacia integerrima</name>
    <dbReference type="NCBI Taxonomy" id="434235"/>
    <lineage>
        <taxon>Eukaryota</taxon>
        <taxon>Viridiplantae</taxon>
        <taxon>Streptophyta</taxon>
        <taxon>Embryophyta</taxon>
        <taxon>Tracheophyta</taxon>
        <taxon>Spermatophyta</taxon>
        <taxon>Magnoliopsida</taxon>
        <taxon>eudicotyledons</taxon>
        <taxon>Gunneridae</taxon>
        <taxon>Pentapetalae</taxon>
        <taxon>rosids</taxon>
        <taxon>malvids</taxon>
        <taxon>Sapindales</taxon>
        <taxon>Anacardiaceae</taxon>
        <taxon>Pistacia</taxon>
    </lineage>
</organism>